<evidence type="ECO:0000313" key="1">
    <source>
        <dbReference type="EMBL" id="CAH1440614.1"/>
    </source>
</evidence>
<name>A0AAU9NS18_9ASTR</name>
<gene>
    <name evidence="1" type="ORF">LVIROSA_LOCUS26737</name>
</gene>
<keyword evidence="2" id="KW-1185">Reference proteome</keyword>
<reference evidence="1 2" key="1">
    <citation type="submission" date="2022-01" db="EMBL/GenBank/DDBJ databases">
        <authorList>
            <person name="Xiong W."/>
            <person name="Schranz E."/>
        </authorList>
    </citation>
    <scope>NUCLEOTIDE SEQUENCE [LARGE SCALE GENOMIC DNA]</scope>
</reference>
<dbReference type="EMBL" id="CAKMRJ010005412">
    <property type="protein sequence ID" value="CAH1440614.1"/>
    <property type="molecule type" value="Genomic_DNA"/>
</dbReference>
<organism evidence="1 2">
    <name type="scientific">Lactuca virosa</name>
    <dbReference type="NCBI Taxonomy" id="75947"/>
    <lineage>
        <taxon>Eukaryota</taxon>
        <taxon>Viridiplantae</taxon>
        <taxon>Streptophyta</taxon>
        <taxon>Embryophyta</taxon>
        <taxon>Tracheophyta</taxon>
        <taxon>Spermatophyta</taxon>
        <taxon>Magnoliopsida</taxon>
        <taxon>eudicotyledons</taxon>
        <taxon>Gunneridae</taxon>
        <taxon>Pentapetalae</taxon>
        <taxon>asterids</taxon>
        <taxon>campanulids</taxon>
        <taxon>Asterales</taxon>
        <taxon>Asteraceae</taxon>
        <taxon>Cichorioideae</taxon>
        <taxon>Cichorieae</taxon>
        <taxon>Lactucinae</taxon>
        <taxon>Lactuca</taxon>
    </lineage>
</organism>
<evidence type="ECO:0000313" key="2">
    <source>
        <dbReference type="Proteomes" id="UP001157418"/>
    </source>
</evidence>
<dbReference type="Proteomes" id="UP001157418">
    <property type="component" value="Unassembled WGS sequence"/>
</dbReference>
<accession>A0AAU9NS18</accession>
<comment type="caution">
    <text evidence="1">The sequence shown here is derived from an EMBL/GenBank/DDBJ whole genome shotgun (WGS) entry which is preliminary data.</text>
</comment>
<dbReference type="AlphaFoldDB" id="A0AAU9NS18"/>
<sequence>MYLKVCFHFGGIGIGITYSDVKWIAFLGKDVKWNGDILRNIFVRNGGGGSSRWNYFSRWFLFVFAWISKVNNE</sequence>
<protein>
    <submittedName>
        <fullName evidence="1">Uncharacterized protein</fullName>
    </submittedName>
</protein>
<proteinExistence type="predicted"/>